<evidence type="ECO:0000313" key="3">
    <source>
        <dbReference type="Proteomes" id="UP001549077"/>
    </source>
</evidence>
<accession>A0ABV2MPD0</accession>
<feature type="transmembrane region" description="Helical" evidence="1">
    <location>
        <begin position="44"/>
        <end position="63"/>
    </location>
</feature>
<feature type="transmembrane region" description="Helical" evidence="1">
    <location>
        <begin position="12"/>
        <end position="32"/>
    </location>
</feature>
<keyword evidence="1" id="KW-0472">Membrane</keyword>
<organism evidence="2 3">
    <name type="scientific">Rhizobium binae</name>
    <dbReference type="NCBI Taxonomy" id="1138190"/>
    <lineage>
        <taxon>Bacteria</taxon>
        <taxon>Pseudomonadati</taxon>
        <taxon>Pseudomonadota</taxon>
        <taxon>Alphaproteobacteria</taxon>
        <taxon>Hyphomicrobiales</taxon>
        <taxon>Rhizobiaceae</taxon>
        <taxon>Rhizobium/Agrobacterium group</taxon>
        <taxon>Rhizobium</taxon>
    </lineage>
</organism>
<dbReference type="Proteomes" id="UP001549077">
    <property type="component" value="Unassembled WGS sequence"/>
</dbReference>
<evidence type="ECO:0000256" key="1">
    <source>
        <dbReference type="SAM" id="Phobius"/>
    </source>
</evidence>
<protein>
    <submittedName>
        <fullName evidence="2">Uncharacterized protein</fullName>
    </submittedName>
</protein>
<keyword evidence="1" id="KW-0812">Transmembrane</keyword>
<evidence type="ECO:0000313" key="2">
    <source>
        <dbReference type="EMBL" id="MET3758309.1"/>
    </source>
</evidence>
<gene>
    <name evidence="2" type="ORF">ABID08_005691</name>
</gene>
<dbReference type="RefSeq" id="WP_168301564.1">
    <property type="nucleotide sequence ID" value="NZ_CP071608.1"/>
</dbReference>
<keyword evidence="1" id="KW-1133">Transmembrane helix</keyword>
<sequence>MDEVALRTVTPRLALTAETATMIVAIFGITIIRAIQSGIISTKLLAVPVLAVSAAYAICVPRVENRTGATVKGKSPSECDLRTP</sequence>
<keyword evidence="3" id="KW-1185">Reference proteome</keyword>
<reference evidence="2 3" key="1">
    <citation type="submission" date="2024-06" db="EMBL/GenBank/DDBJ databases">
        <title>Genomic Encyclopedia of Type Strains, Phase IV (KMG-IV): sequencing the most valuable type-strain genomes for metagenomic binning, comparative biology and taxonomic classification.</title>
        <authorList>
            <person name="Goeker M."/>
        </authorList>
    </citation>
    <scope>NUCLEOTIDE SEQUENCE [LARGE SCALE GENOMIC DNA]</scope>
    <source>
        <strain evidence="2 3">DSM 29288</strain>
    </source>
</reference>
<dbReference type="EMBL" id="JBEPMY010000027">
    <property type="protein sequence ID" value="MET3758309.1"/>
    <property type="molecule type" value="Genomic_DNA"/>
</dbReference>
<proteinExistence type="predicted"/>
<dbReference type="GeneID" id="91152219"/>
<comment type="caution">
    <text evidence="2">The sequence shown here is derived from an EMBL/GenBank/DDBJ whole genome shotgun (WGS) entry which is preliminary data.</text>
</comment>
<name>A0ABV2MPD0_9HYPH</name>